<keyword evidence="2" id="KW-1133">Transmembrane helix</keyword>
<dbReference type="Proteomes" id="UP000275078">
    <property type="component" value="Unassembled WGS sequence"/>
</dbReference>
<evidence type="ECO:0000256" key="2">
    <source>
        <dbReference type="SAM" id="Phobius"/>
    </source>
</evidence>
<name>A0A3N4IAL3_ASCIM</name>
<sequence>MVKLTGRTLQMPLVAGCCSIIVAAYVFSSLRSARNIRDTEDNREKRRTSAHYSSSGWVETKDSINTTNSVPERSSREKKQ</sequence>
<proteinExistence type="predicted"/>
<reference evidence="3 4" key="1">
    <citation type="journal article" date="2018" name="Nat. Ecol. Evol.">
        <title>Pezizomycetes genomes reveal the molecular basis of ectomycorrhizal truffle lifestyle.</title>
        <authorList>
            <person name="Murat C."/>
            <person name="Payen T."/>
            <person name="Noel B."/>
            <person name="Kuo A."/>
            <person name="Morin E."/>
            <person name="Chen J."/>
            <person name="Kohler A."/>
            <person name="Krizsan K."/>
            <person name="Balestrini R."/>
            <person name="Da Silva C."/>
            <person name="Montanini B."/>
            <person name="Hainaut M."/>
            <person name="Levati E."/>
            <person name="Barry K.W."/>
            <person name="Belfiori B."/>
            <person name="Cichocki N."/>
            <person name="Clum A."/>
            <person name="Dockter R.B."/>
            <person name="Fauchery L."/>
            <person name="Guy J."/>
            <person name="Iotti M."/>
            <person name="Le Tacon F."/>
            <person name="Lindquist E.A."/>
            <person name="Lipzen A."/>
            <person name="Malagnac F."/>
            <person name="Mello A."/>
            <person name="Molinier V."/>
            <person name="Miyauchi S."/>
            <person name="Poulain J."/>
            <person name="Riccioni C."/>
            <person name="Rubini A."/>
            <person name="Sitrit Y."/>
            <person name="Splivallo R."/>
            <person name="Traeger S."/>
            <person name="Wang M."/>
            <person name="Zifcakova L."/>
            <person name="Wipf D."/>
            <person name="Zambonelli A."/>
            <person name="Paolocci F."/>
            <person name="Nowrousian M."/>
            <person name="Ottonello S."/>
            <person name="Baldrian P."/>
            <person name="Spatafora J.W."/>
            <person name="Henrissat B."/>
            <person name="Nagy L.G."/>
            <person name="Aury J.M."/>
            <person name="Wincker P."/>
            <person name="Grigoriev I.V."/>
            <person name="Bonfante P."/>
            <person name="Martin F.M."/>
        </authorList>
    </citation>
    <scope>NUCLEOTIDE SEQUENCE [LARGE SCALE GENOMIC DNA]</scope>
    <source>
        <strain evidence="3 4">RN42</strain>
    </source>
</reference>
<keyword evidence="2" id="KW-0812">Transmembrane</keyword>
<feature type="transmembrane region" description="Helical" evidence="2">
    <location>
        <begin position="12"/>
        <end position="30"/>
    </location>
</feature>
<feature type="region of interest" description="Disordered" evidence="1">
    <location>
        <begin position="37"/>
        <end position="80"/>
    </location>
</feature>
<dbReference type="AlphaFoldDB" id="A0A3N4IAL3"/>
<accession>A0A3N4IAL3</accession>
<gene>
    <name evidence="3" type="ORF">BJ508DRAFT_414889</name>
</gene>
<keyword evidence="2" id="KW-0472">Membrane</keyword>
<dbReference type="EMBL" id="ML119681">
    <property type="protein sequence ID" value="RPA81231.1"/>
    <property type="molecule type" value="Genomic_DNA"/>
</dbReference>
<evidence type="ECO:0000313" key="4">
    <source>
        <dbReference type="Proteomes" id="UP000275078"/>
    </source>
</evidence>
<keyword evidence="4" id="KW-1185">Reference proteome</keyword>
<evidence type="ECO:0000256" key="1">
    <source>
        <dbReference type="SAM" id="MobiDB-lite"/>
    </source>
</evidence>
<protein>
    <submittedName>
        <fullName evidence="3">Uncharacterized protein</fullName>
    </submittedName>
</protein>
<evidence type="ECO:0000313" key="3">
    <source>
        <dbReference type="EMBL" id="RPA81231.1"/>
    </source>
</evidence>
<feature type="compositionally biased region" description="Polar residues" evidence="1">
    <location>
        <begin position="50"/>
        <end position="72"/>
    </location>
</feature>
<organism evidence="3 4">
    <name type="scientific">Ascobolus immersus RN42</name>
    <dbReference type="NCBI Taxonomy" id="1160509"/>
    <lineage>
        <taxon>Eukaryota</taxon>
        <taxon>Fungi</taxon>
        <taxon>Dikarya</taxon>
        <taxon>Ascomycota</taxon>
        <taxon>Pezizomycotina</taxon>
        <taxon>Pezizomycetes</taxon>
        <taxon>Pezizales</taxon>
        <taxon>Ascobolaceae</taxon>
        <taxon>Ascobolus</taxon>
    </lineage>
</organism>